<protein>
    <submittedName>
        <fullName evidence="3">Uncharacterized protein</fullName>
    </submittedName>
</protein>
<reference evidence="3 4" key="1">
    <citation type="journal article" date="2024" name="Front Chem Biol">
        <title>Unveiling the potential of Daldinia eschscholtzii MFLUCC 19-0629 through bioactivity and bioinformatics studies for enhanced sustainable agriculture production.</title>
        <authorList>
            <person name="Brooks S."/>
            <person name="Weaver J.A."/>
            <person name="Klomchit A."/>
            <person name="Alharthi S.A."/>
            <person name="Onlamun T."/>
            <person name="Nurani R."/>
            <person name="Vong T.K."/>
            <person name="Alberti F."/>
            <person name="Greco C."/>
        </authorList>
    </citation>
    <scope>NUCLEOTIDE SEQUENCE [LARGE SCALE GENOMIC DNA]</scope>
    <source>
        <strain evidence="3">MFLUCC 19-0629</strain>
    </source>
</reference>
<accession>A0AAX6MTX0</accession>
<evidence type="ECO:0000256" key="1">
    <source>
        <dbReference type="SAM" id="MobiDB-lite"/>
    </source>
</evidence>
<feature type="region of interest" description="Disordered" evidence="1">
    <location>
        <begin position="76"/>
        <end position="127"/>
    </location>
</feature>
<evidence type="ECO:0000313" key="3">
    <source>
        <dbReference type="EMBL" id="KAK6955873.1"/>
    </source>
</evidence>
<proteinExistence type="predicted"/>
<keyword evidence="2" id="KW-0472">Membrane</keyword>
<sequence>MEKLGESANLSKERAMNDFLLFLPGVSTSLLVFIVFGTTRTFRKKICEKFIPNMFRRKPIEMPAAHTATPREDFHADEEDGMGFYNPQKQGPSIPALKTRSEEATTTAESSEPSVFTNSADTCCGLR</sequence>
<keyword evidence="2" id="KW-0812">Transmembrane</keyword>
<evidence type="ECO:0000256" key="2">
    <source>
        <dbReference type="SAM" id="Phobius"/>
    </source>
</evidence>
<comment type="caution">
    <text evidence="3">The sequence shown here is derived from an EMBL/GenBank/DDBJ whole genome shotgun (WGS) entry which is preliminary data.</text>
</comment>
<dbReference type="EMBL" id="JBANMG010000003">
    <property type="protein sequence ID" value="KAK6955873.1"/>
    <property type="molecule type" value="Genomic_DNA"/>
</dbReference>
<dbReference type="Proteomes" id="UP001369815">
    <property type="component" value="Unassembled WGS sequence"/>
</dbReference>
<gene>
    <name evidence="3" type="ORF">Daesc_003518</name>
</gene>
<evidence type="ECO:0000313" key="4">
    <source>
        <dbReference type="Proteomes" id="UP001369815"/>
    </source>
</evidence>
<organism evidence="3 4">
    <name type="scientific">Daldinia eschscholtzii</name>
    <dbReference type="NCBI Taxonomy" id="292717"/>
    <lineage>
        <taxon>Eukaryota</taxon>
        <taxon>Fungi</taxon>
        <taxon>Dikarya</taxon>
        <taxon>Ascomycota</taxon>
        <taxon>Pezizomycotina</taxon>
        <taxon>Sordariomycetes</taxon>
        <taxon>Xylariomycetidae</taxon>
        <taxon>Xylariales</taxon>
        <taxon>Hypoxylaceae</taxon>
        <taxon>Daldinia</taxon>
    </lineage>
</organism>
<keyword evidence="2" id="KW-1133">Transmembrane helix</keyword>
<dbReference type="AlphaFoldDB" id="A0AAX6MTX0"/>
<name>A0AAX6MTX0_9PEZI</name>
<feature type="compositionally biased region" description="Low complexity" evidence="1">
    <location>
        <begin position="104"/>
        <end position="114"/>
    </location>
</feature>
<feature type="transmembrane region" description="Helical" evidence="2">
    <location>
        <begin position="20"/>
        <end position="39"/>
    </location>
</feature>
<keyword evidence="4" id="KW-1185">Reference proteome</keyword>